<keyword evidence="1" id="KW-0472">Membrane</keyword>
<evidence type="ECO:0000256" key="1">
    <source>
        <dbReference type="SAM" id="Phobius"/>
    </source>
</evidence>
<evidence type="ECO:0000313" key="3">
    <source>
        <dbReference type="EMBL" id="KZE64243.1"/>
    </source>
</evidence>
<gene>
    <name evidence="3" type="ORF">AWM68_14180</name>
</gene>
<feature type="transmembrane region" description="Helical" evidence="1">
    <location>
        <begin position="80"/>
        <end position="100"/>
    </location>
</feature>
<keyword evidence="1" id="KW-1133">Transmembrane helix</keyword>
<accession>A0A163PWJ3</accession>
<feature type="transmembrane region" description="Helical" evidence="1">
    <location>
        <begin position="52"/>
        <end position="73"/>
    </location>
</feature>
<dbReference type="InterPro" id="IPR043717">
    <property type="entry name" value="DUF5658"/>
</dbReference>
<dbReference type="EMBL" id="LRFC01000038">
    <property type="protein sequence ID" value="KZE64243.1"/>
    <property type="molecule type" value="Genomic_DNA"/>
</dbReference>
<feature type="domain" description="DUF5658" evidence="2">
    <location>
        <begin position="16"/>
        <end position="100"/>
    </location>
</feature>
<sequence>MVSDTWLTGHFWICVGIAVLNLLDAFVTHYLLMNGARELNPIMNALYRYHPLGFIGIKLFFSGIILVFGLLPVHPIAQKLTFGVFLVYSLVVLWQLYLFISF</sequence>
<dbReference type="AlphaFoldDB" id="A0A163PWJ3"/>
<organism evidence="3 4">
    <name type="scientific">Fictibacillus phosphorivorans</name>
    <dbReference type="NCBI Taxonomy" id="1221500"/>
    <lineage>
        <taxon>Bacteria</taxon>
        <taxon>Bacillati</taxon>
        <taxon>Bacillota</taxon>
        <taxon>Bacilli</taxon>
        <taxon>Bacillales</taxon>
        <taxon>Fictibacillaceae</taxon>
        <taxon>Fictibacillus</taxon>
    </lineage>
</organism>
<protein>
    <recommendedName>
        <fullName evidence="2">DUF5658 domain-containing protein</fullName>
    </recommendedName>
</protein>
<keyword evidence="1" id="KW-0812">Transmembrane</keyword>
<keyword evidence="4" id="KW-1185">Reference proteome</keyword>
<comment type="caution">
    <text evidence="3">The sequence shown here is derived from an EMBL/GenBank/DDBJ whole genome shotgun (WGS) entry which is preliminary data.</text>
</comment>
<name>A0A163PWJ3_9BACL</name>
<dbReference type="OrthoDB" id="2972739at2"/>
<dbReference type="Proteomes" id="UP000076567">
    <property type="component" value="Unassembled WGS sequence"/>
</dbReference>
<reference evidence="4" key="1">
    <citation type="submission" date="2016-01" db="EMBL/GenBank/DDBJ databases">
        <title>Draft genome of Chromobacterium sp. F49.</title>
        <authorList>
            <person name="Hong K.W."/>
        </authorList>
    </citation>
    <scope>NUCLEOTIDE SEQUENCE [LARGE SCALE GENOMIC DNA]</scope>
    <source>
        <strain evidence="4">P7IIIA</strain>
    </source>
</reference>
<dbReference type="RefSeq" id="WP_066245409.1">
    <property type="nucleotide sequence ID" value="NZ_LRFC01000038.1"/>
</dbReference>
<proteinExistence type="predicted"/>
<feature type="transmembrane region" description="Helical" evidence="1">
    <location>
        <begin position="12"/>
        <end position="32"/>
    </location>
</feature>
<evidence type="ECO:0000259" key="2">
    <source>
        <dbReference type="Pfam" id="PF18902"/>
    </source>
</evidence>
<evidence type="ECO:0000313" key="4">
    <source>
        <dbReference type="Proteomes" id="UP000076567"/>
    </source>
</evidence>
<dbReference type="Pfam" id="PF18902">
    <property type="entry name" value="DUF5658"/>
    <property type="match status" value="1"/>
</dbReference>